<dbReference type="PANTHER" id="PTHR47706:SF9">
    <property type="entry name" value="NMRA-LIKE DOMAIN-CONTAINING PROTEIN-RELATED"/>
    <property type="match status" value="1"/>
</dbReference>
<dbReference type="Gene3D" id="3.40.50.720">
    <property type="entry name" value="NAD(P)-binding Rossmann-like Domain"/>
    <property type="match status" value="1"/>
</dbReference>
<name>A0A4U7B695_9PEZI</name>
<sequence>MVISVGIVGASGATGTSIVDGLLEDGDFTVVALTRPESVSKPANKALAERGVEIRAADLKVAASVLANSLRDLDVIVSAIGPTEQLEQINLATAAKAAGVKRFIPCGFITIIPVGGCHILRDDKEIVYNHIKRLHLPYTILDVGWWTQLALPHLPSGRLDPVRTKYRLPAGQDMPMVGDGNVPSALTDLRDIGRYTSRILKDPRTLNKMVFVYNELFTQNQVRDELEQISGEKIPRSYVIHETLKAGLEEAEKNLKASGAVPGSSEHYQLSVPKMMAQYQISWGIEGHNTPEWAEYLGYINSKDLYPDFKYFTFEGLAKEALARN</sequence>
<dbReference type="InterPro" id="IPR045312">
    <property type="entry name" value="PCBER-like"/>
</dbReference>
<dbReference type="EMBL" id="PTQR01000009">
    <property type="protein sequence ID" value="TKX26943.1"/>
    <property type="molecule type" value="Genomic_DNA"/>
</dbReference>
<proteinExistence type="predicted"/>
<dbReference type="PANTHER" id="PTHR47706">
    <property type="entry name" value="NMRA-LIKE FAMILY PROTEIN"/>
    <property type="match status" value="1"/>
</dbReference>
<comment type="caution">
    <text evidence="4">The sequence shown here is derived from an EMBL/GenBank/DDBJ whole genome shotgun (WGS) entry which is preliminary data.</text>
</comment>
<feature type="domain" description="NmrA-like" evidence="3">
    <location>
        <begin position="5"/>
        <end position="269"/>
    </location>
</feature>
<reference evidence="4 5" key="1">
    <citation type="submission" date="2018-02" db="EMBL/GenBank/DDBJ databases">
        <title>Draft genome sequences of Elsinoe sp., causing black scab on jojoba.</title>
        <authorList>
            <person name="Stodart B."/>
            <person name="Jeffress S."/>
            <person name="Ash G."/>
            <person name="Arun Chinnappa K."/>
        </authorList>
    </citation>
    <scope>NUCLEOTIDE SEQUENCE [LARGE SCALE GENOMIC DNA]</scope>
    <source>
        <strain evidence="4 5">Hillstone_2</strain>
    </source>
</reference>
<dbReference type="AlphaFoldDB" id="A0A4U7B695"/>
<evidence type="ECO:0000256" key="2">
    <source>
        <dbReference type="ARBA" id="ARBA00023002"/>
    </source>
</evidence>
<evidence type="ECO:0000313" key="5">
    <source>
        <dbReference type="Proteomes" id="UP000308133"/>
    </source>
</evidence>
<dbReference type="InterPro" id="IPR051609">
    <property type="entry name" value="NmrA/Isoflavone_reductase-like"/>
</dbReference>
<dbReference type="CDD" id="cd05259">
    <property type="entry name" value="PCBER_SDR_a"/>
    <property type="match status" value="1"/>
</dbReference>
<dbReference type="Gene3D" id="3.90.25.10">
    <property type="entry name" value="UDP-galactose 4-epimerase, domain 1"/>
    <property type="match status" value="1"/>
</dbReference>
<dbReference type="SUPFAM" id="SSF51735">
    <property type="entry name" value="NAD(P)-binding Rossmann-fold domains"/>
    <property type="match status" value="1"/>
</dbReference>
<keyword evidence="1" id="KW-0521">NADP</keyword>
<dbReference type="GO" id="GO:0016491">
    <property type="term" value="F:oxidoreductase activity"/>
    <property type="evidence" value="ECO:0007669"/>
    <property type="project" value="UniProtKB-KW"/>
</dbReference>
<evidence type="ECO:0000256" key="1">
    <source>
        <dbReference type="ARBA" id="ARBA00022857"/>
    </source>
</evidence>
<evidence type="ECO:0000259" key="3">
    <source>
        <dbReference type="Pfam" id="PF05368"/>
    </source>
</evidence>
<gene>
    <name evidence="4" type="ORF">C1H76_0697</name>
</gene>
<dbReference type="Proteomes" id="UP000308133">
    <property type="component" value="Unassembled WGS sequence"/>
</dbReference>
<evidence type="ECO:0000313" key="4">
    <source>
        <dbReference type="EMBL" id="TKX26943.1"/>
    </source>
</evidence>
<accession>A0A4U7B695</accession>
<protein>
    <recommendedName>
        <fullName evidence="3">NmrA-like domain-containing protein</fullName>
    </recommendedName>
</protein>
<organism evidence="4 5">
    <name type="scientific">Elsinoe australis</name>
    <dbReference type="NCBI Taxonomy" id="40998"/>
    <lineage>
        <taxon>Eukaryota</taxon>
        <taxon>Fungi</taxon>
        <taxon>Dikarya</taxon>
        <taxon>Ascomycota</taxon>
        <taxon>Pezizomycotina</taxon>
        <taxon>Dothideomycetes</taxon>
        <taxon>Dothideomycetidae</taxon>
        <taxon>Myriangiales</taxon>
        <taxon>Elsinoaceae</taxon>
        <taxon>Elsinoe</taxon>
    </lineage>
</organism>
<dbReference type="Pfam" id="PF05368">
    <property type="entry name" value="NmrA"/>
    <property type="match status" value="1"/>
</dbReference>
<dbReference type="InterPro" id="IPR008030">
    <property type="entry name" value="NmrA-like"/>
</dbReference>
<dbReference type="InterPro" id="IPR036291">
    <property type="entry name" value="NAD(P)-bd_dom_sf"/>
</dbReference>
<keyword evidence="2" id="KW-0560">Oxidoreductase</keyword>